<dbReference type="EC" id="1.1.1.49" evidence="6"/>
<comment type="caution">
    <text evidence="6">Lacks conserved residue(s) required for the propagation of feature annotation.</text>
</comment>
<proteinExistence type="inferred from homology"/>
<dbReference type="PIRSF" id="PIRSF000110">
    <property type="entry name" value="G6PD"/>
    <property type="match status" value="1"/>
</dbReference>
<feature type="domain" description="Glucose-6-phosphate dehydrogenase NAD-binding" evidence="7">
    <location>
        <begin position="37"/>
        <end position="222"/>
    </location>
</feature>
<feature type="binding site" evidence="6">
    <location>
        <position position="213"/>
    </location>
    <ligand>
        <name>substrate</name>
    </ligand>
</feature>
<dbReference type="GO" id="GO:0005829">
    <property type="term" value="C:cytosol"/>
    <property type="evidence" value="ECO:0007669"/>
    <property type="project" value="TreeGrafter"/>
</dbReference>
<comment type="pathway">
    <text evidence="1 6">Carbohydrate degradation; pentose phosphate pathway; D-ribulose 5-phosphate from D-glucose 6-phosphate (oxidative stage): step 1/3.</text>
</comment>
<dbReference type="SUPFAM" id="SSF55347">
    <property type="entry name" value="Glyceraldehyde-3-phosphate dehydrogenase-like, C-terminal domain"/>
    <property type="match status" value="1"/>
</dbReference>
<dbReference type="AlphaFoldDB" id="A0A1F5SMY8"/>
<evidence type="ECO:0000313" key="9">
    <source>
        <dbReference type="EMBL" id="OGF28077.1"/>
    </source>
</evidence>
<feature type="active site" description="Proton acceptor" evidence="6">
    <location>
        <position position="275"/>
    </location>
</feature>
<feature type="binding site" evidence="6">
    <location>
        <position position="183"/>
    </location>
    <ligand>
        <name>NADP(+)</name>
        <dbReference type="ChEBI" id="CHEBI:58349"/>
    </ligand>
</feature>
<evidence type="ECO:0000256" key="6">
    <source>
        <dbReference type="HAMAP-Rule" id="MF_00966"/>
    </source>
</evidence>
<comment type="caution">
    <text evidence="9">The sequence shown here is derived from an EMBL/GenBank/DDBJ whole genome shotgun (WGS) entry which is preliminary data.</text>
</comment>
<keyword evidence="2 6" id="KW-0313">Glucose metabolism</keyword>
<dbReference type="Pfam" id="PF00479">
    <property type="entry name" value="G6PD_N"/>
    <property type="match status" value="1"/>
</dbReference>
<dbReference type="InterPro" id="IPR022675">
    <property type="entry name" value="G6P_DH_C"/>
</dbReference>
<feature type="binding site" evidence="6">
    <location>
        <position position="251"/>
    </location>
    <ligand>
        <name>substrate</name>
    </ligand>
</feature>
<dbReference type="EMBL" id="MFGC01000021">
    <property type="protein sequence ID" value="OGF28077.1"/>
    <property type="molecule type" value="Genomic_DNA"/>
</dbReference>
<keyword evidence="5 6" id="KW-0119">Carbohydrate metabolism</keyword>
<sequence>MQRGIFNIEYSIFIFFHAMTNRDTLPFKKIDTSTTIVIVGVTGDLSRKKLLPALFDLHRRNALPKKFRIVGFSRRDWSDEGFRQFASQTLLPDRHHHTDGELKVFLRHLTFQEGNFDTPDDFRALGKKLAAVDTEMGGCSNKLFHLAVPPDLYGLIFINMARAGLNIPCIGKNEGWIRLLVEKPFGKDVKTARHLDMQLAKFFREEQIFRIDHYLAKDTIQNILAFRFSNMLFEPLWNSRSIEKVVVELYETDDVAGRINFFDGVGELRDMGQSHALQMLAAIAMENPGTTDAAALRQARIAVLRQLAPLTKRTAPASVVRAQYRGYRDEVGVAKNSQTETYFQLQVNLRSKRWRGTPFFIEAGKALHHSKVKIKVFFKTSESCFSCPAGPHEHPHNMLVFRIQPEEAIAVHFWAKKPGLKMELIKKELSFNYGELHDGHTPDAYETLLFDAIRGDQTLFASTDEITASWKYVTSVLKNWSAVPLQTYRRGSAGPKKKLI</sequence>
<dbReference type="SUPFAM" id="SSF51735">
    <property type="entry name" value="NAD(P)-binding Rossmann-fold domains"/>
    <property type="match status" value="1"/>
</dbReference>
<evidence type="ECO:0000256" key="5">
    <source>
        <dbReference type="ARBA" id="ARBA00023277"/>
    </source>
</evidence>
<dbReference type="PRINTS" id="PR00079">
    <property type="entry name" value="G6PDHDRGNASE"/>
</dbReference>
<feature type="binding site" evidence="6">
    <location>
        <position position="365"/>
    </location>
    <ligand>
        <name>substrate</name>
    </ligand>
</feature>
<accession>A0A1F5SMY8</accession>
<dbReference type="GO" id="GO:0004345">
    <property type="term" value="F:glucose-6-phosphate dehydrogenase activity"/>
    <property type="evidence" value="ECO:0007669"/>
    <property type="project" value="UniProtKB-UniRule"/>
</dbReference>
<gene>
    <name evidence="6" type="primary">zwf</name>
    <name evidence="9" type="ORF">A2242_00625</name>
</gene>
<dbReference type="Proteomes" id="UP000178925">
    <property type="component" value="Unassembled WGS sequence"/>
</dbReference>
<comment type="similarity">
    <text evidence="6">Belongs to the glucose-6-phosphate dehydrogenase family.</text>
</comment>
<evidence type="ECO:0000256" key="3">
    <source>
        <dbReference type="ARBA" id="ARBA00022857"/>
    </source>
</evidence>
<dbReference type="HAMAP" id="MF_00966">
    <property type="entry name" value="G6PD"/>
    <property type="match status" value="1"/>
</dbReference>
<name>A0A1F5SMY8_9BACT</name>
<evidence type="ECO:0000256" key="4">
    <source>
        <dbReference type="ARBA" id="ARBA00023002"/>
    </source>
</evidence>
<feature type="binding site" evidence="6">
    <location>
        <position position="217"/>
    </location>
    <ligand>
        <name>substrate</name>
    </ligand>
</feature>
<dbReference type="InterPro" id="IPR036291">
    <property type="entry name" value="NAD(P)-bd_dom_sf"/>
</dbReference>
<dbReference type="GO" id="GO:0006006">
    <property type="term" value="P:glucose metabolic process"/>
    <property type="evidence" value="ECO:0007669"/>
    <property type="project" value="UniProtKB-KW"/>
</dbReference>
<feature type="binding site" evidence="6">
    <location>
        <position position="74"/>
    </location>
    <ligand>
        <name>NADP(+)</name>
        <dbReference type="ChEBI" id="CHEBI:58349"/>
    </ligand>
</feature>
<dbReference type="PANTHER" id="PTHR23429:SF0">
    <property type="entry name" value="GLUCOSE-6-PHOSPHATE 1-DEHYDROGENASE"/>
    <property type="match status" value="1"/>
</dbReference>
<dbReference type="STRING" id="1797995.A2242_00625"/>
<organism evidence="9 10">
    <name type="scientific">Candidatus Falkowbacteria bacterium RIFOXYA2_FULL_47_9</name>
    <dbReference type="NCBI Taxonomy" id="1797995"/>
    <lineage>
        <taxon>Bacteria</taxon>
        <taxon>Candidatus Falkowiibacteriota</taxon>
    </lineage>
</organism>
<dbReference type="PANTHER" id="PTHR23429">
    <property type="entry name" value="GLUCOSE-6-PHOSPHATE 1-DEHYDROGENASE G6PD"/>
    <property type="match status" value="1"/>
</dbReference>
<evidence type="ECO:0000313" key="10">
    <source>
        <dbReference type="Proteomes" id="UP000178925"/>
    </source>
</evidence>
<feature type="binding site" evidence="6">
    <location>
        <position position="270"/>
    </location>
    <ligand>
        <name>substrate</name>
    </ligand>
</feature>
<evidence type="ECO:0000256" key="1">
    <source>
        <dbReference type="ARBA" id="ARBA00004937"/>
    </source>
</evidence>
<reference evidence="9 10" key="1">
    <citation type="journal article" date="2016" name="Nat. Commun.">
        <title>Thousands of microbial genomes shed light on interconnected biogeochemical processes in an aquifer system.</title>
        <authorList>
            <person name="Anantharaman K."/>
            <person name="Brown C.T."/>
            <person name="Hug L.A."/>
            <person name="Sharon I."/>
            <person name="Castelle C.J."/>
            <person name="Probst A.J."/>
            <person name="Thomas B.C."/>
            <person name="Singh A."/>
            <person name="Wilkins M.J."/>
            <person name="Karaoz U."/>
            <person name="Brodie E.L."/>
            <person name="Williams K.H."/>
            <person name="Hubbard S.S."/>
            <person name="Banfield J.F."/>
        </authorList>
    </citation>
    <scope>NUCLEOTIDE SEQUENCE [LARGE SCALE GENOMIC DNA]</scope>
</reference>
<comment type="function">
    <text evidence="6">Catalyzes the oxidation of glucose 6-phosphate to 6-phosphogluconolactone.</text>
</comment>
<keyword evidence="4 6" id="KW-0560">Oxidoreductase</keyword>
<dbReference type="InterPro" id="IPR022674">
    <property type="entry name" value="G6P_DH_NAD-bd"/>
</dbReference>
<dbReference type="GO" id="GO:0009051">
    <property type="term" value="P:pentose-phosphate shunt, oxidative branch"/>
    <property type="evidence" value="ECO:0007669"/>
    <property type="project" value="TreeGrafter"/>
</dbReference>
<dbReference type="Gene3D" id="3.40.50.720">
    <property type="entry name" value="NAD(P)-binding Rossmann-like Domain"/>
    <property type="match status" value="1"/>
</dbReference>
<dbReference type="InterPro" id="IPR001282">
    <property type="entry name" value="G6P_DH"/>
</dbReference>
<dbReference type="GO" id="GO:0050661">
    <property type="term" value="F:NADP binding"/>
    <property type="evidence" value="ECO:0007669"/>
    <property type="project" value="UniProtKB-UniRule"/>
</dbReference>
<evidence type="ECO:0000259" key="8">
    <source>
        <dbReference type="Pfam" id="PF02781"/>
    </source>
</evidence>
<evidence type="ECO:0000256" key="2">
    <source>
        <dbReference type="ARBA" id="ARBA00022526"/>
    </source>
</evidence>
<keyword evidence="3 6" id="KW-0521">NADP</keyword>
<feature type="domain" description="Glucose-6-phosphate dehydrogenase C-terminal" evidence="8">
    <location>
        <begin position="224"/>
        <end position="497"/>
    </location>
</feature>
<dbReference type="Gene3D" id="3.30.360.10">
    <property type="entry name" value="Dihydrodipicolinate Reductase, domain 2"/>
    <property type="match status" value="1"/>
</dbReference>
<protein>
    <recommendedName>
        <fullName evidence="6">Glucose-6-phosphate 1-dehydrogenase</fullName>
        <shortName evidence="6">G6PD</shortName>
        <ecNumber evidence="6">1.1.1.49</ecNumber>
    </recommendedName>
</protein>
<dbReference type="NCBIfam" id="TIGR00871">
    <property type="entry name" value="zwf"/>
    <property type="match status" value="1"/>
</dbReference>
<evidence type="ECO:0000259" key="7">
    <source>
        <dbReference type="Pfam" id="PF00479"/>
    </source>
</evidence>
<dbReference type="UniPathway" id="UPA00115">
    <property type="reaction ID" value="UER00408"/>
</dbReference>
<dbReference type="Pfam" id="PF02781">
    <property type="entry name" value="G6PD_C"/>
    <property type="match status" value="1"/>
</dbReference>
<comment type="catalytic activity">
    <reaction evidence="6">
        <text>D-glucose 6-phosphate + NADP(+) = 6-phospho-D-glucono-1,5-lactone + NADPH + H(+)</text>
        <dbReference type="Rhea" id="RHEA:15841"/>
        <dbReference type="ChEBI" id="CHEBI:15378"/>
        <dbReference type="ChEBI" id="CHEBI:57783"/>
        <dbReference type="ChEBI" id="CHEBI:57955"/>
        <dbReference type="ChEBI" id="CHEBI:58349"/>
        <dbReference type="ChEBI" id="CHEBI:61548"/>
        <dbReference type="EC" id="1.1.1.49"/>
    </reaction>
</comment>